<keyword evidence="3" id="KW-1133">Transmembrane helix</keyword>
<evidence type="ECO:0000313" key="4">
    <source>
        <dbReference type="EMBL" id="MFJ5446835.1"/>
    </source>
</evidence>
<protein>
    <submittedName>
        <fullName evidence="4">PilN domain-containing protein</fullName>
    </submittedName>
</protein>
<reference evidence="4 5" key="1">
    <citation type="submission" date="2024-11" db="EMBL/GenBank/DDBJ databases">
        <authorList>
            <person name="Kaparullina E.N."/>
            <person name="Delegan Y.A."/>
            <person name="Doronina N.V."/>
        </authorList>
    </citation>
    <scope>NUCLEOTIDE SEQUENCE [LARGE SCALE GENOMIC DNA]</scope>
    <source>
        <strain evidence="4 5">7sh_L</strain>
    </source>
</reference>
<dbReference type="Proteomes" id="UP001617669">
    <property type="component" value="Unassembled WGS sequence"/>
</dbReference>
<keyword evidence="1" id="KW-0175">Coiled coil</keyword>
<feature type="coiled-coil region" evidence="1">
    <location>
        <begin position="47"/>
        <end position="91"/>
    </location>
</feature>
<evidence type="ECO:0000256" key="1">
    <source>
        <dbReference type="SAM" id="Coils"/>
    </source>
</evidence>
<dbReference type="PANTHER" id="PTHR40278">
    <property type="entry name" value="DNA UTILIZATION PROTEIN HOFN"/>
    <property type="match status" value="1"/>
</dbReference>
<dbReference type="Pfam" id="PF05137">
    <property type="entry name" value="PilN"/>
    <property type="match status" value="1"/>
</dbReference>
<evidence type="ECO:0000313" key="5">
    <source>
        <dbReference type="Proteomes" id="UP001617669"/>
    </source>
</evidence>
<dbReference type="PANTHER" id="PTHR40278:SF2">
    <property type="entry name" value="TYPE IV PILUS INNER MEMBRANE COMPONENT PILN"/>
    <property type="match status" value="1"/>
</dbReference>
<keyword evidence="3" id="KW-0472">Membrane</keyword>
<comment type="caution">
    <text evidence="4">The sequence shown here is derived from an EMBL/GenBank/DDBJ whole genome shotgun (WGS) entry which is preliminary data.</text>
</comment>
<sequence length="196" mass="21729">MVRINLLPHRQIRRAERQREFNLMLAFAGAAGVAIVFLGSTILSSKLDEQVNRNTRLEAASANLDKQIAEIKELKTQIRNVLDRKQIVENLQVNRSQSVMMLDEISRQLPEGMYLKALKQQGHLVTLEGVADTNARVATLVRNLSGSEWLQSPNLVEIKSATVNGLRQNNFTVNVQLKAPPSPDDELPGAQKGGAL</sequence>
<evidence type="ECO:0000256" key="3">
    <source>
        <dbReference type="SAM" id="Phobius"/>
    </source>
</evidence>
<dbReference type="EMBL" id="JBIWXY010000002">
    <property type="protein sequence ID" value="MFJ5446835.1"/>
    <property type="molecule type" value="Genomic_DNA"/>
</dbReference>
<dbReference type="InterPro" id="IPR007813">
    <property type="entry name" value="PilN"/>
</dbReference>
<dbReference type="InterPro" id="IPR052534">
    <property type="entry name" value="Extracell_DNA_Util/SecSys_Comp"/>
</dbReference>
<keyword evidence="5" id="KW-1185">Reference proteome</keyword>
<dbReference type="RefSeq" id="WP_400882868.1">
    <property type="nucleotide sequence ID" value="NZ_JBIWXY010000002.1"/>
</dbReference>
<feature type="region of interest" description="Disordered" evidence="2">
    <location>
        <begin position="176"/>
        <end position="196"/>
    </location>
</feature>
<keyword evidence="3" id="KW-0812">Transmembrane</keyword>
<gene>
    <name evidence="4" type="ORF">ACIKP9_11395</name>
</gene>
<proteinExistence type="predicted"/>
<name>A0ABW8GN12_9PROT</name>
<accession>A0ABW8GN12</accession>
<organism evidence="4 5">
    <name type="scientific">Methylobacillus methanolivorans</name>
    <dbReference type="NCBI Taxonomy" id="1848927"/>
    <lineage>
        <taxon>Bacteria</taxon>
        <taxon>Pseudomonadati</taxon>
        <taxon>Pseudomonadota</taxon>
        <taxon>Betaproteobacteria</taxon>
        <taxon>Nitrosomonadales</taxon>
        <taxon>Methylophilaceae</taxon>
        <taxon>Methylobacillus</taxon>
    </lineage>
</organism>
<evidence type="ECO:0000256" key="2">
    <source>
        <dbReference type="SAM" id="MobiDB-lite"/>
    </source>
</evidence>
<feature type="transmembrane region" description="Helical" evidence="3">
    <location>
        <begin position="21"/>
        <end position="43"/>
    </location>
</feature>